<dbReference type="GeneID" id="9037147"/>
<sequence length="552" mass="59977">MSRGPALGSGSSAAATIIGGATGDQTKGLTFREDINPNGAGNISTVMIPTSLAKIDKHLPVVRRKDIMEAYAGLSNSARQALLTIVDKEFVEQLDRCQKVAWRVHLSPDRRGAERKYPRLTKLFEPTNHNVLPGFGTPSQSTRSGQFKDGYMLLEDDLVSSINGEKDALQPCMKALMDHTLFDFIDERCEDFLRNAKRNRSRLVTRKELWYRLFDGLDSGSVRYADLDASLAQALEFRILSEYHKDRFASLQRRHQESAQQQQQESSPFLGGPQSSRFLNSIPFESVASRSFVDLEAGEQGEAVKEAAQPSKAAKKRKKRQAKKAATAKSEGVVTKAKGSNSNGEAKQLNKTGAVVNSSTVSTIVSPGGSSSSISRSRSPSEASSSSSSSTDSLITPVQESTLVRAKTAIESLAMKAPIVVVPSGVDDDEEDDDDGEWQTVGKSKSNNRSSLLSAEQKKQQSSKGPSTRGKAAAVGPRTAKDTSNGSAPKTTSKVRSVEPARRTNGEIEAALKRETSVKVKRTFYEFYVPDSTDLFSVARQQLGLRSSEAPF</sequence>
<name>C5LZU9_PERM5</name>
<feature type="compositionally biased region" description="Basic residues" evidence="1">
    <location>
        <begin position="313"/>
        <end position="323"/>
    </location>
</feature>
<feature type="region of interest" description="Disordered" evidence="1">
    <location>
        <begin position="251"/>
        <end position="272"/>
    </location>
</feature>
<feature type="compositionally biased region" description="Polar residues" evidence="1">
    <location>
        <begin position="338"/>
        <end position="351"/>
    </location>
</feature>
<dbReference type="Proteomes" id="UP000007800">
    <property type="component" value="Unassembled WGS sequence"/>
</dbReference>
<dbReference type="InParanoid" id="C5LZU9"/>
<dbReference type="EMBL" id="GG686971">
    <property type="protein sequence ID" value="EEQ97767.1"/>
    <property type="molecule type" value="Genomic_DNA"/>
</dbReference>
<evidence type="ECO:0000313" key="2">
    <source>
        <dbReference type="EMBL" id="EEQ97767.1"/>
    </source>
</evidence>
<evidence type="ECO:0000256" key="1">
    <source>
        <dbReference type="SAM" id="MobiDB-lite"/>
    </source>
</evidence>
<dbReference type="RefSeq" id="XP_002765050.1">
    <property type="nucleotide sequence ID" value="XM_002765004.1"/>
</dbReference>
<feature type="compositionally biased region" description="Polar residues" evidence="1">
    <location>
        <begin position="482"/>
        <end position="495"/>
    </location>
</feature>
<feature type="compositionally biased region" description="Low complexity" evidence="1">
    <location>
        <begin position="355"/>
        <end position="390"/>
    </location>
</feature>
<keyword evidence="3" id="KW-1185">Reference proteome</keyword>
<gene>
    <name evidence="2" type="ORF">Pmar_PMAR004506</name>
</gene>
<feature type="region of interest" description="Disordered" evidence="1">
    <location>
        <begin position="412"/>
        <end position="503"/>
    </location>
</feature>
<proteinExistence type="predicted"/>
<organism evidence="3">
    <name type="scientific">Perkinsus marinus (strain ATCC 50983 / TXsc)</name>
    <dbReference type="NCBI Taxonomy" id="423536"/>
    <lineage>
        <taxon>Eukaryota</taxon>
        <taxon>Sar</taxon>
        <taxon>Alveolata</taxon>
        <taxon>Perkinsozoa</taxon>
        <taxon>Perkinsea</taxon>
        <taxon>Perkinsida</taxon>
        <taxon>Perkinsidae</taxon>
        <taxon>Perkinsus</taxon>
    </lineage>
</organism>
<dbReference type="AlphaFoldDB" id="C5LZU9"/>
<feature type="region of interest" description="Disordered" evidence="1">
    <location>
        <begin position="302"/>
        <end position="399"/>
    </location>
</feature>
<feature type="compositionally biased region" description="Acidic residues" evidence="1">
    <location>
        <begin position="426"/>
        <end position="437"/>
    </location>
</feature>
<dbReference type="OrthoDB" id="10478784at2759"/>
<protein>
    <submittedName>
        <fullName evidence="2">Uncharacterized protein</fullName>
    </submittedName>
</protein>
<accession>C5LZU9</accession>
<feature type="compositionally biased region" description="Low complexity" evidence="1">
    <location>
        <begin position="443"/>
        <end position="454"/>
    </location>
</feature>
<reference evidence="2 3" key="1">
    <citation type="submission" date="2008-07" db="EMBL/GenBank/DDBJ databases">
        <authorList>
            <person name="El-Sayed N."/>
            <person name="Caler E."/>
            <person name="Inman J."/>
            <person name="Amedeo P."/>
            <person name="Hass B."/>
            <person name="Wortman J."/>
        </authorList>
    </citation>
    <scope>NUCLEOTIDE SEQUENCE [LARGE SCALE GENOMIC DNA]</scope>
    <source>
        <strain evidence="3">ATCC 50983 / TXsc</strain>
    </source>
</reference>
<evidence type="ECO:0000313" key="3">
    <source>
        <dbReference type="Proteomes" id="UP000007800"/>
    </source>
</evidence>
<feature type="compositionally biased region" description="Low complexity" evidence="1">
    <location>
        <begin position="258"/>
        <end position="267"/>
    </location>
</feature>